<protein>
    <submittedName>
        <fullName evidence="2">Uncharacterized protein</fullName>
    </submittedName>
</protein>
<reference evidence="2" key="1">
    <citation type="journal article" date="2020" name="Nature">
        <title>Giant virus diversity and host interactions through global metagenomics.</title>
        <authorList>
            <person name="Schulz F."/>
            <person name="Roux S."/>
            <person name="Paez-Espino D."/>
            <person name="Jungbluth S."/>
            <person name="Walsh D.A."/>
            <person name="Denef V.J."/>
            <person name="McMahon K.D."/>
            <person name="Konstantinidis K.T."/>
            <person name="Eloe-Fadrosh E.A."/>
            <person name="Kyrpides N.C."/>
            <person name="Woyke T."/>
        </authorList>
    </citation>
    <scope>NUCLEOTIDE SEQUENCE</scope>
    <source>
        <strain evidence="2">GVMAG-M-3300023184-17</strain>
    </source>
</reference>
<accession>A0A6C0HXX2</accession>
<evidence type="ECO:0000313" key="2">
    <source>
        <dbReference type="EMBL" id="QHT85342.1"/>
    </source>
</evidence>
<feature type="transmembrane region" description="Helical" evidence="1">
    <location>
        <begin position="6"/>
        <end position="27"/>
    </location>
</feature>
<dbReference type="EMBL" id="MN740041">
    <property type="protein sequence ID" value="QHT85342.1"/>
    <property type="molecule type" value="Genomic_DNA"/>
</dbReference>
<dbReference type="AlphaFoldDB" id="A0A6C0HXX2"/>
<keyword evidence="1" id="KW-0472">Membrane</keyword>
<organism evidence="2">
    <name type="scientific">viral metagenome</name>
    <dbReference type="NCBI Taxonomy" id="1070528"/>
    <lineage>
        <taxon>unclassified sequences</taxon>
        <taxon>metagenomes</taxon>
        <taxon>organismal metagenomes</taxon>
    </lineage>
</organism>
<keyword evidence="1" id="KW-1133">Transmembrane helix</keyword>
<name>A0A6C0HXX2_9ZZZZ</name>
<feature type="transmembrane region" description="Helical" evidence="1">
    <location>
        <begin position="48"/>
        <end position="66"/>
    </location>
</feature>
<evidence type="ECO:0000256" key="1">
    <source>
        <dbReference type="SAM" id="Phobius"/>
    </source>
</evidence>
<sequence length="68" mass="7799">MDRLTIAILLFLASFGLIHWIKPVLIYQPDGTLRPFGIGYRKKSVTPLWLVVFLLAIFSYTASIYINL</sequence>
<keyword evidence="1" id="KW-0812">Transmembrane</keyword>
<proteinExistence type="predicted"/>